<comment type="caution">
    <text evidence="1">The sequence shown here is derived from an EMBL/GenBank/DDBJ whole genome shotgun (WGS) entry which is preliminary data.</text>
</comment>
<keyword evidence="2" id="KW-1185">Reference proteome</keyword>
<gene>
    <name evidence="1" type="ORF">N2K84_15210</name>
</gene>
<organism evidence="1 2">
    <name type="scientific">Gaoshiqia sediminis</name>
    <dbReference type="NCBI Taxonomy" id="2986998"/>
    <lineage>
        <taxon>Bacteria</taxon>
        <taxon>Pseudomonadati</taxon>
        <taxon>Bacteroidota</taxon>
        <taxon>Bacteroidia</taxon>
        <taxon>Marinilabiliales</taxon>
        <taxon>Prolixibacteraceae</taxon>
        <taxon>Gaoshiqia</taxon>
    </lineage>
</organism>
<sequence>MKKINTMFNIFQGNDLIKKTIASVLGYDNPENSWFTKDMYFEAFFYLSKRFGSPSLFDEYKEAGAWSFNVKDYVIEIRMNSSWVQFMMYGKISNHEIHSPYAVKYRRIRREKRDKILSELGDWNDKEEELAGKLFDDFLKENDIDASISQDQFDKEYRGKWFEYVCLHNKRVINLDYDEFTGKYGKIYQNSYTRHAQKTLTQFLKNMLTPIWVRDCPYNIKGRLSDEEAAFYSRYRDNIKIEFKK</sequence>
<dbReference type="Proteomes" id="UP001163821">
    <property type="component" value="Unassembled WGS sequence"/>
</dbReference>
<proteinExistence type="predicted"/>
<accession>A0AA41YCU2</accession>
<evidence type="ECO:0000313" key="1">
    <source>
        <dbReference type="EMBL" id="MCW0484090.1"/>
    </source>
</evidence>
<dbReference type="AlphaFoldDB" id="A0AA41YCU2"/>
<dbReference type="RefSeq" id="WP_282592682.1">
    <property type="nucleotide sequence ID" value="NZ_JAPAAF010000028.1"/>
</dbReference>
<evidence type="ECO:0000313" key="2">
    <source>
        <dbReference type="Proteomes" id="UP001163821"/>
    </source>
</evidence>
<protein>
    <submittedName>
        <fullName evidence="1">Uncharacterized protein</fullName>
    </submittedName>
</protein>
<dbReference type="EMBL" id="JAPAAF010000028">
    <property type="protein sequence ID" value="MCW0484090.1"/>
    <property type="molecule type" value="Genomic_DNA"/>
</dbReference>
<name>A0AA41YCU2_9BACT</name>
<reference evidence="1" key="1">
    <citation type="submission" date="2022-10" db="EMBL/GenBank/DDBJ databases">
        <title>Gaoshiqiia sediminis gen. nov., sp. nov., isolated from coastal sediment.</title>
        <authorList>
            <person name="Yu W.X."/>
            <person name="Mu D.S."/>
            <person name="Du J.Z."/>
            <person name="Liang Y.Q."/>
        </authorList>
    </citation>
    <scope>NUCLEOTIDE SEQUENCE</scope>
    <source>
        <strain evidence="1">A06</strain>
    </source>
</reference>